<comment type="pathway">
    <text evidence="5">Amino-acid biosynthesis.</text>
</comment>
<feature type="domain" description="Prephenate/arogenate dehydrogenase" evidence="6">
    <location>
        <begin position="6"/>
        <end position="292"/>
    </location>
</feature>
<protein>
    <submittedName>
        <fullName evidence="7">Prephenate dehydrogenase</fullName>
        <ecNumber evidence="7">1.3.1.12</ecNumber>
    </submittedName>
</protein>
<dbReference type="InterPro" id="IPR046825">
    <property type="entry name" value="PDH_C"/>
</dbReference>
<dbReference type="AlphaFoldDB" id="A0A3B0WDL7"/>
<dbReference type="PANTHER" id="PTHR21363">
    <property type="entry name" value="PREPHENATE DEHYDROGENASE"/>
    <property type="match status" value="1"/>
</dbReference>
<evidence type="ECO:0000256" key="4">
    <source>
        <dbReference type="ARBA" id="ARBA00023141"/>
    </source>
</evidence>
<dbReference type="InterPro" id="IPR050812">
    <property type="entry name" value="Preph/Arog_dehydrog"/>
</dbReference>
<dbReference type="GO" id="GO:0004665">
    <property type="term" value="F:prephenate dehydrogenase (NADP+) activity"/>
    <property type="evidence" value="ECO:0007669"/>
    <property type="project" value="InterPro"/>
</dbReference>
<evidence type="ECO:0000313" key="7">
    <source>
        <dbReference type="EMBL" id="VAW53955.1"/>
    </source>
</evidence>
<dbReference type="Gene3D" id="3.40.50.720">
    <property type="entry name" value="NAD(P)-binding Rossmann-like Domain"/>
    <property type="match status" value="1"/>
</dbReference>
<dbReference type="InterPro" id="IPR036291">
    <property type="entry name" value="NAD(P)-bd_dom_sf"/>
</dbReference>
<keyword evidence="4" id="KW-0057">Aromatic amino acid biosynthesis</keyword>
<dbReference type="GO" id="GO:0006571">
    <property type="term" value="P:tyrosine biosynthetic process"/>
    <property type="evidence" value="ECO:0007669"/>
    <property type="project" value="InterPro"/>
</dbReference>
<dbReference type="Pfam" id="PF02153">
    <property type="entry name" value="PDH_N"/>
    <property type="match status" value="1"/>
</dbReference>
<dbReference type="SUPFAM" id="SSF51735">
    <property type="entry name" value="NAD(P)-binding Rossmann-fold domains"/>
    <property type="match status" value="1"/>
</dbReference>
<dbReference type="FunFam" id="3.40.50.720:FF:000208">
    <property type="entry name" value="Prephenate dehydrogenase"/>
    <property type="match status" value="1"/>
</dbReference>
<dbReference type="Gene3D" id="1.10.3660.10">
    <property type="entry name" value="6-phosphogluconate dehydrogenase C-terminal like domain"/>
    <property type="match status" value="1"/>
</dbReference>
<evidence type="ECO:0000256" key="1">
    <source>
        <dbReference type="ARBA" id="ARBA00022605"/>
    </source>
</evidence>
<name>A0A3B0WDL7_9ZZZZ</name>
<sequence>MTILIKKLCVIGTGLIGGSFALALKEADVCEKIIGAGRSEETLQKALQLNIIDSYETDITEAVKDAELVFVSVPLGAMQTVFEKISAGLKQAGNDTAIITDAGSSKQQVLQLAEKIFAGSANRFVAGHPIAGTENNGPTAAFSDLYKNRRVILTPTENTDTDAIKQVTELWQKTGAEVETMDAKHHDKVLAATSHLPHMLAFGLVHCLENMDDIENVFRFAAGGFRDVTRIASSDPTMWRDICLNNQQPILDMMKRYKDELDMLYNALDAGDGEKLMEVFQHAKQTRDKFTH</sequence>
<evidence type="ECO:0000259" key="6">
    <source>
        <dbReference type="PROSITE" id="PS51176"/>
    </source>
</evidence>
<dbReference type="GO" id="GO:0070403">
    <property type="term" value="F:NAD+ binding"/>
    <property type="evidence" value="ECO:0007669"/>
    <property type="project" value="InterPro"/>
</dbReference>
<reference evidence="7" key="1">
    <citation type="submission" date="2018-06" db="EMBL/GenBank/DDBJ databases">
        <authorList>
            <person name="Zhirakovskaya E."/>
        </authorList>
    </citation>
    <scope>NUCLEOTIDE SEQUENCE</scope>
</reference>
<organism evidence="7">
    <name type="scientific">hydrothermal vent metagenome</name>
    <dbReference type="NCBI Taxonomy" id="652676"/>
    <lineage>
        <taxon>unclassified sequences</taxon>
        <taxon>metagenomes</taxon>
        <taxon>ecological metagenomes</taxon>
    </lineage>
</organism>
<keyword evidence="2 7" id="KW-0560">Oxidoreductase</keyword>
<dbReference type="SUPFAM" id="SSF48179">
    <property type="entry name" value="6-phosphogluconate dehydrogenase C-terminal domain-like"/>
    <property type="match status" value="1"/>
</dbReference>
<dbReference type="PANTHER" id="PTHR21363:SF0">
    <property type="entry name" value="PREPHENATE DEHYDROGENASE [NADP(+)]"/>
    <property type="match status" value="1"/>
</dbReference>
<accession>A0A3B0WDL7</accession>
<dbReference type="PROSITE" id="PS51176">
    <property type="entry name" value="PDH_ADH"/>
    <property type="match status" value="1"/>
</dbReference>
<dbReference type="GO" id="GO:0008977">
    <property type="term" value="F:prephenate dehydrogenase (NAD+) activity"/>
    <property type="evidence" value="ECO:0007669"/>
    <property type="project" value="UniProtKB-EC"/>
</dbReference>
<proteinExistence type="predicted"/>
<evidence type="ECO:0000256" key="2">
    <source>
        <dbReference type="ARBA" id="ARBA00023002"/>
    </source>
</evidence>
<dbReference type="InterPro" id="IPR008927">
    <property type="entry name" value="6-PGluconate_DH-like_C_sf"/>
</dbReference>
<evidence type="ECO:0000256" key="3">
    <source>
        <dbReference type="ARBA" id="ARBA00023027"/>
    </source>
</evidence>
<dbReference type="EMBL" id="UOFD01000068">
    <property type="protein sequence ID" value="VAW53955.1"/>
    <property type="molecule type" value="Genomic_DNA"/>
</dbReference>
<gene>
    <name evidence="7" type="ORF">MNBD_GAMMA06-1566</name>
</gene>
<dbReference type="InterPro" id="IPR046826">
    <property type="entry name" value="PDH_N"/>
</dbReference>
<dbReference type="EC" id="1.3.1.12" evidence="7"/>
<keyword evidence="3" id="KW-0520">NAD</keyword>
<evidence type="ECO:0000256" key="5">
    <source>
        <dbReference type="ARBA" id="ARBA00029440"/>
    </source>
</evidence>
<dbReference type="FunFam" id="1.10.3660.10:FF:000003">
    <property type="entry name" value="Prephenate dehydrogenase"/>
    <property type="match status" value="1"/>
</dbReference>
<dbReference type="InterPro" id="IPR003099">
    <property type="entry name" value="Prephen_DH"/>
</dbReference>
<dbReference type="Pfam" id="PF20463">
    <property type="entry name" value="PDH_C"/>
    <property type="match status" value="1"/>
</dbReference>
<keyword evidence="1" id="KW-0028">Amino-acid biosynthesis</keyword>